<evidence type="ECO:0000256" key="1">
    <source>
        <dbReference type="SAM" id="MobiDB-lite"/>
    </source>
</evidence>
<dbReference type="AlphaFoldDB" id="A0A918ZP46"/>
<protein>
    <submittedName>
        <fullName evidence="2">Uncharacterized protein</fullName>
    </submittedName>
</protein>
<reference evidence="2" key="1">
    <citation type="journal article" date="2014" name="Int. J. Syst. Evol. Microbiol.">
        <title>Complete genome sequence of Corynebacterium casei LMG S-19264T (=DSM 44701T), isolated from a smear-ripened cheese.</title>
        <authorList>
            <consortium name="US DOE Joint Genome Institute (JGI-PGF)"/>
            <person name="Walter F."/>
            <person name="Albersmeier A."/>
            <person name="Kalinowski J."/>
            <person name="Ruckert C."/>
        </authorList>
    </citation>
    <scope>NUCLEOTIDE SEQUENCE</scope>
    <source>
        <strain evidence="2">JCM 4784</strain>
    </source>
</reference>
<dbReference type="Proteomes" id="UP000608024">
    <property type="component" value="Unassembled WGS sequence"/>
</dbReference>
<organism evidence="2 3">
    <name type="scientific">Streptomyces longispororuber</name>
    <dbReference type="NCBI Taxonomy" id="68230"/>
    <lineage>
        <taxon>Bacteria</taxon>
        <taxon>Bacillati</taxon>
        <taxon>Actinomycetota</taxon>
        <taxon>Actinomycetes</taxon>
        <taxon>Kitasatosporales</taxon>
        <taxon>Streptomycetaceae</taxon>
        <taxon>Streptomyces</taxon>
    </lineage>
</organism>
<evidence type="ECO:0000313" key="2">
    <source>
        <dbReference type="EMBL" id="GHE60829.1"/>
    </source>
</evidence>
<reference evidence="2" key="2">
    <citation type="submission" date="2020-09" db="EMBL/GenBank/DDBJ databases">
        <authorList>
            <person name="Sun Q."/>
            <person name="Ohkuma M."/>
        </authorList>
    </citation>
    <scope>NUCLEOTIDE SEQUENCE</scope>
    <source>
        <strain evidence="2">JCM 4784</strain>
    </source>
</reference>
<sequence>MTAVDEYESLDLPAYREHLGTCPLIHLGILANCPEATRLHAARTGDELDHEPTRHEGAEARA</sequence>
<gene>
    <name evidence="2" type="ORF">GCM10018785_32400</name>
</gene>
<dbReference type="EMBL" id="BNBT01000042">
    <property type="protein sequence ID" value="GHE60829.1"/>
    <property type="molecule type" value="Genomic_DNA"/>
</dbReference>
<comment type="caution">
    <text evidence="2">The sequence shown here is derived from an EMBL/GenBank/DDBJ whole genome shotgun (WGS) entry which is preliminary data.</text>
</comment>
<feature type="region of interest" description="Disordered" evidence="1">
    <location>
        <begin position="43"/>
        <end position="62"/>
    </location>
</feature>
<accession>A0A918ZP46</accession>
<name>A0A918ZP46_9ACTN</name>
<evidence type="ECO:0000313" key="3">
    <source>
        <dbReference type="Proteomes" id="UP000608024"/>
    </source>
</evidence>
<keyword evidence="3" id="KW-1185">Reference proteome</keyword>
<proteinExistence type="predicted"/>
<dbReference type="RefSeq" id="WP_190136650.1">
    <property type="nucleotide sequence ID" value="NZ_BNBT01000042.1"/>
</dbReference>